<reference evidence="10 11" key="1">
    <citation type="submission" date="2016-02" db="EMBL/GenBank/DDBJ databases">
        <title>Complete genome sequence and transcriptome regulation of the pentose utilising yeast Sugiyamaella lignohabitans.</title>
        <authorList>
            <person name="Bellasio M."/>
            <person name="Peymann A."/>
            <person name="Valli M."/>
            <person name="Sipitzky M."/>
            <person name="Graf A."/>
            <person name="Sauer M."/>
            <person name="Marx H."/>
            <person name="Mattanovich D."/>
        </authorList>
    </citation>
    <scope>NUCLEOTIDE SEQUENCE [LARGE SCALE GENOMIC DNA]</scope>
    <source>
        <strain evidence="10 11">CBS 10342</strain>
    </source>
</reference>
<dbReference type="KEGG" id="slb:AWJ20_475"/>
<evidence type="ECO:0000256" key="2">
    <source>
        <dbReference type="ARBA" id="ARBA00009525"/>
    </source>
</evidence>
<feature type="compositionally biased region" description="Basic and acidic residues" evidence="6">
    <location>
        <begin position="101"/>
        <end position="113"/>
    </location>
</feature>
<dbReference type="GO" id="GO:0003697">
    <property type="term" value="F:single-stranded DNA binding"/>
    <property type="evidence" value="ECO:0007669"/>
    <property type="project" value="TreeGrafter"/>
</dbReference>
<dbReference type="GO" id="GO:0006289">
    <property type="term" value="P:nucleotide-excision repair"/>
    <property type="evidence" value="ECO:0007669"/>
    <property type="project" value="InterPro"/>
</dbReference>
<dbReference type="PANTHER" id="PTHR12135">
    <property type="entry name" value="DNA REPAIR PROTEIN XP-C / RAD4"/>
    <property type="match status" value="1"/>
</dbReference>
<dbReference type="RefSeq" id="XP_018734703.1">
    <property type="nucleotide sequence ID" value="XM_018881841.1"/>
</dbReference>
<comment type="subcellular location">
    <subcellularLocation>
        <location evidence="1">Nucleus</location>
    </subcellularLocation>
</comment>
<feature type="domain" description="Rad4 beta-hairpin" evidence="9">
    <location>
        <begin position="646"/>
        <end position="720"/>
    </location>
</feature>
<evidence type="ECO:0000259" key="7">
    <source>
        <dbReference type="SMART" id="SM01030"/>
    </source>
</evidence>
<dbReference type="GO" id="GO:0006298">
    <property type="term" value="P:mismatch repair"/>
    <property type="evidence" value="ECO:0007669"/>
    <property type="project" value="TreeGrafter"/>
</dbReference>
<dbReference type="Gene3D" id="3.30.60.290">
    <property type="entry name" value="Rad4, beta-hairpin domain BHD2"/>
    <property type="match status" value="1"/>
</dbReference>
<dbReference type="AlphaFoldDB" id="A0A167CXH3"/>
<evidence type="ECO:0000256" key="4">
    <source>
        <dbReference type="ARBA" id="ARBA00023204"/>
    </source>
</evidence>
<dbReference type="InterPro" id="IPR018325">
    <property type="entry name" value="Rad4/PNGase_transGLS-fold"/>
</dbReference>
<dbReference type="SMART" id="SM01030">
    <property type="entry name" value="BHD_1"/>
    <property type="match status" value="1"/>
</dbReference>
<evidence type="ECO:0000259" key="9">
    <source>
        <dbReference type="SMART" id="SM01032"/>
    </source>
</evidence>
<comment type="similarity">
    <text evidence="2">Belongs to the XPC family.</text>
</comment>
<dbReference type="GO" id="GO:0003684">
    <property type="term" value="F:damaged DNA binding"/>
    <property type="evidence" value="ECO:0007669"/>
    <property type="project" value="InterPro"/>
</dbReference>
<protein>
    <submittedName>
        <fullName evidence="10">Rad4p</fullName>
    </submittedName>
</protein>
<organism evidence="10 11">
    <name type="scientific">Sugiyamaella lignohabitans</name>
    <dbReference type="NCBI Taxonomy" id="796027"/>
    <lineage>
        <taxon>Eukaryota</taxon>
        <taxon>Fungi</taxon>
        <taxon>Dikarya</taxon>
        <taxon>Ascomycota</taxon>
        <taxon>Saccharomycotina</taxon>
        <taxon>Dipodascomycetes</taxon>
        <taxon>Dipodascales</taxon>
        <taxon>Trichomonascaceae</taxon>
        <taxon>Sugiyamaella</taxon>
    </lineage>
</organism>
<feature type="region of interest" description="Disordered" evidence="6">
    <location>
        <begin position="1"/>
        <end position="134"/>
    </location>
</feature>
<gene>
    <name evidence="10" type="primary">RAD4</name>
    <name evidence="10" type="ORF">AWJ20_475</name>
</gene>
<feature type="compositionally biased region" description="Low complexity" evidence="6">
    <location>
        <begin position="41"/>
        <end position="53"/>
    </location>
</feature>
<dbReference type="Pfam" id="PF03835">
    <property type="entry name" value="Rad4"/>
    <property type="match status" value="1"/>
</dbReference>
<dbReference type="Pfam" id="PF10404">
    <property type="entry name" value="BHD_2"/>
    <property type="match status" value="1"/>
</dbReference>
<evidence type="ECO:0000256" key="3">
    <source>
        <dbReference type="ARBA" id="ARBA00022763"/>
    </source>
</evidence>
<evidence type="ECO:0000313" key="10">
    <source>
        <dbReference type="EMBL" id="ANB12226.1"/>
    </source>
</evidence>
<dbReference type="SMART" id="SM01031">
    <property type="entry name" value="BHD_2"/>
    <property type="match status" value="1"/>
</dbReference>
<dbReference type="GO" id="GO:0071942">
    <property type="term" value="C:XPC complex"/>
    <property type="evidence" value="ECO:0007669"/>
    <property type="project" value="TreeGrafter"/>
</dbReference>
<name>A0A167CXH3_9ASCO</name>
<dbReference type="Pfam" id="PF10405">
    <property type="entry name" value="BHD_3"/>
    <property type="match status" value="1"/>
</dbReference>
<dbReference type="InterPro" id="IPR004583">
    <property type="entry name" value="DNA_repair_Rad4"/>
</dbReference>
<dbReference type="Pfam" id="PF10403">
    <property type="entry name" value="BHD_1"/>
    <property type="match status" value="1"/>
</dbReference>
<dbReference type="InterPro" id="IPR018326">
    <property type="entry name" value="Rad4_beta-hairpin_dom1"/>
</dbReference>
<dbReference type="GeneID" id="30036915"/>
<keyword evidence="3" id="KW-0227">DNA damage</keyword>
<feature type="compositionally biased region" description="Basic and acidic residues" evidence="6">
    <location>
        <begin position="125"/>
        <end position="134"/>
    </location>
</feature>
<feature type="compositionally biased region" description="Acidic residues" evidence="6">
    <location>
        <begin position="75"/>
        <end position="92"/>
    </location>
</feature>
<dbReference type="GO" id="GO:0005737">
    <property type="term" value="C:cytoplasm"/>
    <property type="evidence" value="ECO:0007669"/>
    <property type="project" value="TreeGrafter"/>
</dbReference>
<dbReference type="Gene3D" id="3.90.260.10">
    <property type="entry name" value="Transglutaminase-like"/>
    <property type="match status" value="1"/>
</dbReference>
<keyword evidence="5" id="KW-0539">Nucleus</keyword>
<feature type="domain" description="Rad4 beta-hairpin" evidence="7">
    <location>
        <begin position="513"/>
        <end position="571"/>
    </location>
</feature>
<sequence length="764" mass="86179">MAKRRQTVSAVETKSKRIKPESPAPAATVVDNEQALERMLSPSSDGNSSASESSRSEHNGVWGSAPAAGGKGDPPEDSSSDEDSDDDIDWADVDLQQGEVPELKVAEKIEISTKIDPQPEEDPVSAEREERRRKVEAANREKVIRLTTHVLHVQALLHHGSVRNEWINDSKLQKTLKEKLPKPLRSAFRKHAKHVDSGKNIRKPDEVIDNLAVLVTKLALYFRKQFEITKPGLTVHGYYQQGDNTDGSTGALDSEEFILKCSEREQFTDFEDFYNTAVTLKGSRDLGAQVFACILRSLGVETRLVFSPPLLGYSLHKREQFVPDKDGRKRKTGSSRKSMSRGATPDDVGEHQRVIDSNLAYPIFWCEIYDPRLQSYIAIDPMILPFPDYEDLLNGKYAAEKPAQFEPQGPYAGSQKMYYVVAYEDDSNCRDLTPKYMSSKTVPQIITLTATSLVRPMAASSFKDVAYLLYLRSVWLMARALNKKSDKLRAEDAQMRKWIAAKSSTENGSESTEPSYPNVLSAYKSHPTLVLHSKLYKSQTLRPGAKPVHKFDIKSAKGTRTEIVYHQKDVVNCRPQAAWYKEGRVIKPGEKPMIIEKAKPSTRNGKRKLETSIKYGDNPEVVEQGLYSYEQTMEYVPPEVIEGQPIPRNEFGRVEIFTPNMVPKGTVHLRYQGLGRIAKKLGIDFVPAVVGFKFQSRFAKPDIDGGIVPVNSAEILLDAWRQDQETKREKETAARNEDALTRWKLYVARLQLLRRLENKYGRTS</sequence>
<proteinExistence type="inferred from homology"/>
<accession>A0A167CXH3</accession>
<evidence type="ECO:0000259" key="8">
    <source>
        <dbReference type="SMART" id="SM01031"/>
    </source>
</evidence>
<dbReference type="EMBL" id="CP014501">
    <property type="protein sequence ID" value="ANB12226.1"/>
    <property type="molecule type" value="Genomic_DNA"/>
</dbReference>
<evidence type="ECO:0000313" key="11">
    <source>
        <dbReference type="Proteomes" id="UP000189580"/>
    </source>
</evidence>
<dbReference type="InterPro" id="IPR042488">
    <property type="entry name" value="Rad4_BHD3_sf"/>
</dbReference>
<dbReference type="FunFam" id="3.30.70.2460:FF:000001">
    <property type="entry name" value="DNA repair protein Rad4 family"/>
    <property type="match status" value="1"/>
</dbReference>
<dbReference type="Gene3D" id="3.30.70.2460">
    <property type="entry name" value="Rad4, beta-hairpin domain BHD3"/>
    <property type="match status" value="1"/>
</dbReference>
<dbReference type="SUPFAM" id="SSF54001">
    <property type="entry name" value="Cysteine proteinases"/>
    <property type="match status" value="1"/>
</dbReference>
<evidence type="ECO:0000256" key="1">
    <source>
        <dbReference type="ARBA" id="ARBA00004123"/>
    </source>
</evidence>
<dbReference type="InterPro" id="IPR038765">
    <property type="entry name" value="Papain-like_cys_pep_sf"/>
</dbReference>
<dbReference type="InterPro" id="IPR018327">
    <property type="entry name" value="BHD_2"/>
</dbReference>
<dbReference type="OrthoDB" id="300780at2759"/>
<keyword evidence="4" id="KW-0234">DNA repair</keyword>
<dbReference type="Gene3D" id="2.20.20.110">
    <property type="entry name" value="Rad4, beta-hairpin domain BHD1"/>
    <property type="match status" value="1"/>
</dbReference>
<keyword evidence="11" id="KW-1185">Reference proteome</keyword>
<evidence type="ECO:0000256" key="6">
    <source>
        <dbReference type="SAM" id="MobiDB-lite"/>
    </source>
</evidence>
<feature type="domain" description="Rad4 beta-hairpin" evidence="8">
    <location>
        <begin position="573"/>
        <end position="638"/>
    </location>
</feature>
<dbReference type="SMART" id="SM01032">
    <property type="entry name" value="BHD_3"/>
    <property type="match status" value="1"/>
</dbReference>
<dbReference type="InterPro" id="IPR018328">
    <property type="entry name" value="Rad4_beta-hairpin_dom3"/>
</dbReference>
<dbReference type="PANTHER" id="PTHR12135:SF2">
    <property type="entry name" value="DNA REPAIR PROTEIN RAD34"/>
    <property type="match status" value="1"/>
</dbReference>
<dbReference type="Proteomes" id="UP000189580">
    <property type="component" value="Chromosome a"/>
</dbReference>
<dbReference type="InterPro" id="IPR036985">
    <property type="entry name" value="Transglutaminase-like_sf"/>
</dbReference>
<dbReference type="GO" id="GO:0000111">
    <property type="term" value="C:nucleotide-excision repair factor 2 complex"/>
    <property type="evidence" value="ECO:0007669"/>
    <property type="project" value="TreeGrafter"/>
</dbReference>
<feature type="region of interest" description="Disordered" evidence="6">
    <location>
        <begin position="322"/>
        <end position="349"/>
    </location>
</feature>
<evidence type="ECO:0000256" key="5">
    <source>
        <dbReference type="ARBA" id="ARBA00023242"/>
    </source>
</evidence>